<accession>A0A9N9CA09</accession>
<proteinExistence type="predicted"/>
<keyword evidence="2" id="KW-1185">Reference proteome</keyword>
<sequence length="503" mass="58063">MSQQFINLITEGILVSDLHYGVFVRNWWVQKTIKNSKNQILPISYRLYMRVTCKLNNELFTLSIVQSITNPLQLGFVCTCKEKSTEIMTSTSAAKILYIKKYLNEKLKPFSVVITSIGYSDNNELNGAGSGFSSSIITRFQGKQSIILQQIKNNVCVLDIYQESKKIIQYQDETPNNVWKKSGINKKYNGNDLFGITHPIVQSILHQSPINRHICMPNEWNNSDYLQQAFDRHIKSRKITTSILLDWKSLFDDWLLQKSTIIQIPKSLQKIYPNNYQICEKELRAWKVMLKSCGCSDVTPFEKDVSDIEFWSRAIDPSVIDNSDLFWENFQVALKNNKRGIAGKIRILSIIANKFCYKDLREKLQVGSTSINSACKHARLNGPGAPPISKPQRTVHYMSEIKEKEFELFFQDKSNVSMSSYKVDAKTNLPILYLQDQKQALWYKFEELYPNGMKKTSFMARLTNCNHIKYQEDLGGLCSICNDYGFEAFQNLMAIVRNTFMTK</sequence>
<gene>
    <name evidence="1" type="ORF">DEBURN_LOCUS9288</name>
</gene>
<dbReference type="AlphaFoldDB" id="A0A9N9CA09"/>
<evidence type="ECO:0000313" key="2">
    <source>
        <dbReference type="Proteomes" id="UP000789706"/>
    </source>
</evidence>
<protein>
    <submittedName>
        <fullName evidence="1">9454_t:CDS:1</fullName>
    </submittedName>
</protein>
<evidence type="ECO:0000313" key="1">
    <source>
        <dbReference type="EMBL" id="CAG8595961.1"/>
    </source>
</evidence>
<organism evidence="1 2">
    <name type="scientific">Diversispora eburnea</name>
    <dbReference type="NCBI Taxonomy" id="1213867"/>
    <lineage>
        <taxon>Eukaryota</taxon>
        <taxon>Fungi</taxon>
        <taxon>Fungi incertae sedis</taxon>
        <taxon>Mucoromycota</taxon>
        <taxon>Glomeromycotina</taxon>
        <taxon>Glomeromycetes</taxon>
        <taxon>Diversisporales</taxon>
        <taxon>Diversisporaceae</taxon>
        <taxon>Diversispora</taxon>
    </lineage>
</organism>
<dbReference type="EMBL" id="CAJVPK010001704">
    <property type="protein sequence ID" value="CAG8595961.1"/>
    <property type="molecule type" value="Genomic_DNA"/>
</dbReference>
<comment type="caution">
    <text evidence="1">The sequence shown here is derived from an EMBL/GenBank/DDBJ whole genome shotgun (WGS) entry which is preliminary data.</text>
</comment>
<name>A0A9N9CA09_9GLOM</name>
<dbReference type="OrthoDB" id="2380288at2759"/>
<reference evidence="1" key="1">
    <citation type="submission" date="2021-06" db="EMBL/GenBank/DDBJ databases">
        <authorList>
            <person name="Kallberg Y."/>
            <person name="Tangrot J."/>
            <person name="Rosling A."/>
        </authorList>
    </citation>
    <scope>NUCLEOTIDE SEQUENCE</scope>
    <source>
        <strain evidence="1">AZ414A</strain>
    </source>
</reference>
<dbReference type="Proteomes" id="UP000789706">
    <property type="component" value="Unassembled WGS sequence"/>
</dbReference>